<keyword evidence="4" id="KW-0315">Glutamine amidotransferase</keyword>
<dbReference type="Proteomes" id="UP000243876">
    <property type="component" value="Unassembled WGS sequence"/>
</dbReference>
<name>A0A0D6EQS1_SPOSA</name>
<dbReference type="PROSITE" id="PS51273">
    <property type="entry name" value="GATASE_TYPE_1"/>
    <property type="match status" value="1"/>
</dbReference>
<dbReference type="CDD" id="cd01748">
    <property type="entry name" value="GATase1_IGP_Synthase"/>
    <property type="match status" value="1"/>
</dbReference>
<dbReference type="InterPro" id="IPR004651">
    <property type="entry name" value="HisF"/>
</dbReference>
<evidence type="ECO:0000256" key="4">
    <source>
        <dbReference type="ARBA" id="ARBA00022962"/>
    </source>
</evidence>
<dbReference type="EMBL" id="CENE01000018">
    <property type="protein sequence ID" value="CEQ41905.1"/>
    <property type="molecule type" value="Genomic_DNA"/>
</dbReference>
<keyword evidence="5 9" id="KW-0368">Histidine biosynthesis</keyword>
<dbReference type="InterPro" id="IPR017926">
    <property type="entry name" value="GATASE"/>
</dbReference>
<evidence type="ECO:0000259" key="11">
    <source>
        <dbReference type="Pfam" id="PF00117"/>
    </source>
</evidence>
<feature type="domain" description="Glutamine amidotransferase" evidence="11">
    <location>
        <begin position="4"/>
        <end position="247"/>
    </location>
</feature>
<keyword evidence="3" id="KW-0378">Hydrolase</keyword>
<dbReference type="PANTHER" id="PTHR21235:SF2">
    <property type="entry name" value="IMIDAZOLE GLYCEROL PHOSPHATE SYNTHASE HISHF"/>
    <property type="match status" value="1"/>
</dbReference>
<dbReference type="Pfam" id="PF00117">
    <property type="entry name" value="GATase"/>
    <property type="match status" value="1"/>
</dbReference>
<dbReference type="SUPFAM" id="SSF51366">
    <property type="entry name" value="Ribulose-phoshate binding barrel"/>
    <property type="match status" value="1"/>
</dbReference>
<dbReference type="InterPro" id="IPR050064">
    <property type="entry name" value="IGPS_HisA/HisF"/>
</dbReference>
<feature type="compositionally biased region" description="Low complexity" evidence="10">
    <location>
        <begin position="332"/>
        <end position="362"/>
    </location>
</feature>
<evidence type="ECO:0000256" key="1">
    <source>
        <dbReference type="ARBA" id="ARBA00005091"/>
    </source>
</evidence>
<dbReference type="InterPro" id="IPR011060">
    <property type="entry name" value="RibuloseP-bd_barrel"/>
</dbReference>
<dbReference type="GO" id="GO:0016829">
    <property type="term" value="F:lyase activity"/>
    <property type="evidence" value="ECO:0007669"/>
    <property type="project" value="UniProtKB-KW"/>
</dbReference>
<dbReference type="CDD" id="cd04731">
    <property type="entry name" value="HisF"/>
    <property type="match status" value="1"/>
</dbReference>
<evidence type="ECO:0000256" key="6">
    <source>
        <dbReference type="ARBA" id="ARBA00023239"/>
    </source>
</evidence>
<comment type="catalytic activity">
    <reaction evidence="7">
        <text>5-[(5-phospho-1-deoxy-D-ribulos-1-ylimino)methylamino]-1-(5-phospho-beta-D-ribosyl)imidazole-4-carboxamide + L-glutamine = D-erythro-1-(imidazol-4-yl)glycerol 3-phosphate + 5-amino-1-(5-phospho-beta-D-ribosyl)imidazole-4-carboxamide + L-glutamate + H(+)</text>
        <dbReference type="Rhea" id="RHEA:24793"/>
        <dbReference type="ChEBI" id="CHEBI:15378"/>
        <dbReference type="ChEBI" id="CHEBI:29985"/>
        <dbReference type="ChEBI" id="CHEBI:58278"/>
        <dbReference type="ChEBI" id="CHEBI:58359"/>
        <dbReference type="ChEBI" id="CHEBI:58475"/>
        <dbReference type="ChEBI" id="CHEBI:58525"/>
        <dbReference type="EC" id="4.3.2.10"/>
    </reaction>
</comment>
<evidence type="ECO:0000256" key="9">
    <source>
        <dbReference type="RuleBase" id="RU003657"/>
    </source>
</evidence>
<evidence type="ECO:0000256" key="3">
    <source>
        <dbReference type="ARBA" id="ARBA00022801"/>
    </source>
</evidence>
<dbReference type="Gene3D" id="3.40.50.880">
    <property type="match status" value="1"/>
</dbReference>
<dbReference type="InterPro" id="IPR010139">
    <property type="entry name" value="Imidazole-glycPsynth_HisH"/>
</dbReference>
<dbReference type="UniPathway" id="UPA00031">
    <property type="reaction ID" value="UER00010"/>
</dbReference>
<dbReference type="Gene3D" id="3.20.20.70">
    <property type="entry name" value="Aldolase class I"/>
    <property type="match status" value="2"/>
</dbReference>
<comment type="similarity">
    <text evidence="9">Belongs to the HisA/HisF family.</text>
</comment>
<protein>
    <submittedName>
        <fullName evidence="12">SPOSA6832_03662-mRNA-1:cds</fullName>
    </submittedName>
</protein>
<evidence type="ECO:0000256" key="7">
    <source>
        <dbReference type="ARBA" id="ARBA00047838"/>
    </source>
</evidence>
<dbReference type="InterPro" id="IPR013785">
    <property type="entry name" value="Aldolase_TIM"/>
</dbReference>
<dbReference type="NCBIfam" id="TIGR01855">
    <property type="entry name" value="IMP_synth_hisH"/>
    <property type="match status" value="1"/>
</dbReference>
<dbReference type="GO" id="GO:0000105">
    <property type="term" value="P:L-histidine biosynthetic process"/>
    <property type="evidence" value="ECO:0007669"/>
    <property type="project" value="UniProtKB-UniPathway"/>
</dbReference>
<dbReference type="AlphaFoldDB" id="A0A0D6EQS1"/>
<sequence>MLYILDYGAGNVASLANSVRSLGFDFRWVQTVEDIEKADVSRSELLHLLSSAAGRQTGMRADAAQAWSDGRAALPCRSQYADHSRPVQRILFPGVGAFGSALASLRKRGFAEPLKKYLASGRPYMGICIGMQALFLSSDESDEPGLGVIPAHVGKFDGKDKSVPCMGWNGATERREIGEDGRAAYGLGTGEDSYYFVHSYRVDAAQEGMDDWALTWTKYGDEVYVSSVQKGNIFATQYHPEKSGKAGLEVLRAWLTATDLEKGGVGMVDTSKKEFRPRSDVDVDLVRKGFTKRIVACLDVRANDQGDLVVTKGDQYDVREAEETTATENDRPSGAPEESASASSSAPASTPALPTATVSSDPTAPPPAPPPAKRQRQVRNLGKPVDLARRYYDEGADEVAFLNITSFRACPLHDQPMLDVVRQAAETVFVPLTIGGGIRDTVDPDGTSRSALEVAGTYFRCGADKVSIGSDAVFAVEDLLASGGKKSGKTGIETISYAYGAQAVVVSFDPKRVYATSLEDIPEAHRPSAVDLAGPLPSASSSSSSSSSAIRPDLGPNGERFCWYQCTVRGGRETRDIDVVQLAQGVERLGAGEILLNSVDKDGSKSGFDLRLVDLVRRSVSIPVVASSGAGKVEDFEEVFRETDVEAALAAGIFHRKEVPIDAVKKHLVETGVKVRRG</sequence>
<accession>A0A0D6EQS1</accession>
<feature type="non-terminal residue" evidence="12">
    <location>
        <position position="1"/>
    </location>
</feature>
<evidence type="ECO:0000256" key="5">
    <source>
        <dbReference type="ARBA" id="ARBA00023102"/>
    </source>
</evidence>
<dbReference type="PANTHER" id="PTHR21235">
    <property type="entry name" value="IMIDAZOLE GLYCEROL PHOSPHATE SYNTHASE SUBUNIT HISF/H IGP SYNTHASE SUBUNIT HISF/H"/>
    <property type="match status" value="1"/>
</dbReference>
<keyword evidence="13" id="KW-1185">Reference proteome</keyword>
<feature type="compositionally biased region" description="Low complexity" evidence="10">
    <location>
        <begin position="538"/>
        <end position="549"/>
    </location>
</feature>
<dbReference type="InterPro" id="IPR029062">
    <property type="entry name" value="Class_I_gatase-like"/>
</dbReference>
<dbReference type="InterPro" id="IPR006062">
    <property type="entry name" value="His_biosynth"/>
</dbReference>
<evidence type="ECO:0000256" key="10">
    <source>
        <dbReference type="SAM" id="MobiDB-lite"/>
    </source>
</evidence>
<feature type="compositionally biased region" description="Pro residues" evidence="10">
    <location>
        <begin position="363"/>
        <end position="372"/>
    </location>
</feature>
<comment type="pathway">
    <text evidence="1">Amino-acid biosynthesis; L-histidine biosynthesis; L-histidine from 5-phospho-alpha-D-ribose 1-diphosphate: step 5/9.</text>
</comment>
<proteinExistence type="inferred from homology"/>
<dbReference type="OrthoDB" id="10254903at2759"/>
<keyword evidence="6" id="KW-0456">Lyase</keyword>
<dbReference type="GO" id="GO:0004359">
    <property type="term" value="F:glutaminase activity"/>
    <property type="evidence" value="ECO:0007669"/>
    <property type="project" value="UniProtKB-EC"/>
</dbReference>
<keyword evidence="2 9" id="KW-0028">Amino-acid biosynthesis</keyword>
<evidence type="ECO:0000313" key="12">
    <source>
        <dbReference type="EMBL" id="CEQ41905.1"/>
    </source>
</evidence>
<dbReference type="SUPFAM" id="SSF52317">
    <property type="entry name" value="Class I glutamine amidotransferase-like"/>
    <property type="match status" value="1"/>
</dbReference>
<evidence type="ECO:0000313" key="13">
    <source>
        <dbReference type="Proteomes" id="UP000243876"/>
    </source>
</evidence>
<gene>
    <name evidence="12" type="primary">SPOSA6832_03662</name>
</gene>
<reference evidence="13" key="1">
    <citation type="submission" date="2015-02" db="EMBL/GenBank/DDBJ databases">
        <authorList>
            <person name="Gon?alves P."/>
        </authorList>
    </citation>
    <scope>NUCLEOTIDE SEQUENCE [LARGE SCALE GENOMIC DNA]</scope>
</reference>
<feature type="region of interest" description="Disordered" evidence="10">
    <location>
        <begin position="313"/>
        <end position="380"/>
    </location>
</feature>
<feature type="region of interest" description="Disordered" evidence="10">
    <location>
        <begin position="529"/>
        <end position="553"/>
    </location>
</feature>
<evidence type="ECO:0000256" key="2">
    <source>
        <dbReference type="ARBA" id="ARBA00022605"/>
    </source>
</evidence>
<dbReference type="Pfam" id="PF00977">
    <property type="entry name" value="His_biosynth"/>
    <property type="match status" value="2"/>
</dbReference>
<organism evidence="12 13">
    <name type="scientific">Sporidiobolus salmonicolor</name>
    <name type="common">Yeast-like fungus</name>
    <name type="synonym">Sporobolomyces salmonicolor</name>
    <dbReference type="NCBI Taxonomy" id="5005"/>
    <lineage>
        <taxon>Eukaryota</taxon>
        <taxon>Fungi</taxon>
        <taxon>Dikarya</taxon>
        <taxon>Basidiomycota</taxon>
        <taxon>Pucciniomycotina</taxon>
        <taxon>Microbotryomycetes</taxon>
        <taxon>Sporidiobolales</taxon>
        <taxon>Sporidiobolaceae</taxon>
        <taxon>Sporobolomyces</taxon>
    </lineage>
</organism>
<dbReference type="GO" id="GO:0000107">
    <property type="term" value="F:imidazoleglycerol-phosphate synthase activity"/>
    <property type="evidence" value="ECO:0007669"/>
    <property type="project" value="InterPro"/>
</dbReference>
<evidence type="ECO:0000256" key="8">
    <source>
        <dbReference type="ARBA" id="ARBA00049534"/>
    </source>
</evidence>
<comment type="catalytic activity">
    <reaction evidence="8">
        <text>L-glutamine + H2O = L-glutamate + NH4(+)</text>
        <dbReference type="Rhea" id="RHEA:15889"/>
        <dbReference type="ChEBI" id="CHEBI:15377"/>
        <dbReference type="ChEBI" id="CHEBI:28938"/>
        <dbReference type="ChEBI" id="CHEBI:29985"/>
        <dbReference type="ChEBI" id="CHEBI:58359"/>
        <dbReference type="EC" id="3.5.1.2"/>
    </reaction>
</comment>